<reference evidence="1 4" key="2">
    <citation type="submission" date="2020-08" db="EMBL/GenBank/DDBJ databases">
        <title>Genomic Encyclopedia of Type Strains, Phase IV (KMG-V): Genome sequencing to study the core and pangenomes of soil and plant-associated prokaryotes.</title>
        <authorList>
            <person name="Whitman W."/>
        </authorList>
    </citation>
    <scope>NUCLEOTIDE SEQUENCE [LARGE SCALE GENOMIC DNA]</scope>
    <source>
        <strain evidence="1 4">SEMIA 4059</strain>
    </source>
</reference>
<sequence>MLSVSTGEDFQVKSLARKNGHFRRPADSRPGGIRRYAIVIEASSHPVEVTDPIEEAGSAN</sequence>
<proteinExistence type="predicted"/>
<dbReference type="RefSeq" id="WP_015342110.1">
    <property type="nucleotide sequence ID" value="NZ_JAADZA010000020.1"/>
</dbReference>
<keyword evidence="4" id="KW-1185">Reference proteome</keyword>
<evidence type="ECO:0000313" key="1">
    <source>
        <dbReference type="EMBL" id="MBB6494874.1"/>
    </source>
</evidence>
<evidence type="ECO:0000313" key="3">
    <source>
        <dbReference type="Proteomes" id="UP000471190"/>
    </source>
</evidence>
<reference evidence="2 3" key="1">
    <citation type="submission" date="2020-02" db="EMBL/GenBank/DDBJ databases">
        <title>Draft genome sequence of Rhizobium tropici.</title>
        <authorList>
            <person name="Khayi S."/>
            <person name="Jemo M."/>
        </authorList>
    </citation>
    <scope>NUCLEOTIDE SEQUENCE [LARGE SCALE GENOMIC DNA]</scope>
    <source>
        <strain evidence="2 3">A12</strain>
    </source>
</reference>
<organism evidence="2 3">
    <name type="scientific">Rhizobium tropici</name>
    <dbReference type="NCBI Taxonomy" id="398"/>
    <lineage>
        <taxon>Bacteria</taxon>
        <taxon>Pseudomonadati</taxon>
        <taxon>Pseudomonadota</taxon>
        <taxon>Alphaproteobacteria</taxon>
        <taxon>Hyphomicrobiales</taxon>
        <taxon>Rhizobiaceae</taxon>
        <taxon>Rhizobium/Agrobacterium group</taxon>
        <taxon>Rhizobium</taxon>
    </lineage>
</organism>
<dbReference type="EMBL" id="JAADZA010000020">
    <property type="protein sequence ID" value="NEV12922.1"/>
    <property type="molecule type" value="Genomic_DNA"/>
</dbReference>
<evidence type="ECO:0000313" key="2">
    <source>
        <dbReference type="EMBL" id="NEV12922.1"/>
    </source>
</evidence>
<gene>
    <name evidence="1" type="ORF">GGD45_005325</name>
    <name evidence="2" type="ORF">GXW80_18180</name>
</gene>
<dbReference type="Proteomes" id="UP000526625">
    <property type="component" value="Unassembled WGS sequence"/>
</dbReference>
<protein>
    <submittedName>
        <fullName evidence="2">Uncharacterized protein</fullName>
    </submittedName>
</protein>
<accession>A0A6P1C9S9</accession>
<evidence type="ECO:0000313" key="4">
    <source>
        <dbReference type="Proteomes" id="UP000526625"/>
    </source>
</evidence>
<comment type="caution">
    <text evidence="2">The sequence shown here is derived from an EMBL/GenBank/DDBJ whole genome shotgun (WGS) entry which is preliminary data.</text>
</comment>
<name>A0A6P1C9S9_RHITR</name>
<dbReference type="Proteomes" id="UP000471190">
    <property type="component" value="Unassembled WGS sequence"/>
</dbReference>
<dbReference type="EMBL" id="JACHBF010000021">
    <property type="protein sequence ID" value="MBB6494874.1"/>
    <property type="molecule type" value="Genomic_DNA"/>
</dbReference>
<dbReference type="AlphaFoldDB" id="A0A6P1C9S9"/>